<feature type="transmembrane region" description="Helical" evidence="10">
    <location>
        <begin position="78"/>
        <end position="95"/>
    </location>
</feature>
<sequence length="328" mass="38637">MLWISYIIAIYKDPGSPPPNFEPRPGQWRRWCKKCQNYKPERAHHCKTCKKCVLMMDHHCPWTANCVGHANTPHFLRFLLWVMYTNGQCCYYLWLRLLQYWEDRALPIYMVSKTTLSITIVLTLLSMFVEFSVGTLTLRFFYGIMFTGMSQIERWEWDRIESQHTTPRFYDKLSKNFKTIFGKDLPSSKHWAAASRVSNVERPFVDLDEIVFPYDINPWTNLINAFGYPWSWILPFGQPRGDGLTWQKDELLELDNDDISSMPWPPDLGHDDKEGNEGLRDMNIVDENNEIALRRRMVSQDQSSRMTSREEWTNGYGEGLSDFGVDVE</sequence>
<dbReference type="AlphaFoldDB" id="A0A061AJP8"/>
<dbReference type="Pfam" id="PF01529">
    <property type="entry name" value="DHHC"/>
    <property type="match status" value="1"/>
</dbReference>
<keyword evidence="8 10" id="KW-0012">Acyltransferase</keyword>
<evidence type="ECO:0000259" key="12">
    <source>
        <dbReference type="Pfam" id="PF01529"/>
    </source>
</evidence>
<comment type="similarity">
    <text evidence="10">Belongs to the DHHC palmitoyltransferase family.</text>
</comment>
<evidence type="ECO:0000256" key="8">
    <source>
        <dbReference type="ARBA" id="ARBA00023315"/>
    </source>
</evidence>
<comment type="domain">
    <text evidence="10">The DHHC domain is required for palmitoyltransferase activity.</text>
</comment>
<evidence type="ECO:0000313" key="13">
    <source>
        <dbReference type="EMBL" id="CDR37790.1"/>
    </source>
</evidence>
<proteinExistence type="inferred from homology"/>
<feature type="region of interest" description="Disordered" evidence="11">
    <location>
        <begin position="296"/>
        <end position="328"/>
    </location>
</feature>
<keyword evidence="3 10" id="KW-0812">Transmembrane</keyword>
<keyword evidence="4 10" id="KW-1133">Transmembrane helix</keyword>
<dbReference type="VEuPathDB" id="FungiDB:BON22_1617"/>
<dbReference type="EMBL" id="LK052886">
    <property type="protein sequence ID" value="CDR37790.1"/>
    <property type="molecule type" value="Genomic_DNA"/>
</dbReference>
<feature type="domain" description="Palmitoyltransferase DHHC" evidence="12">
    <location>
        <begin position="29"/>
        <end position="157"/>
    </location>
</feature>
<accession>A0A061AJP8</accession>
<comment type="subcellular location">
    <subcellularLocation>
        <location evidence="1">Membrane</location>
        <topology evidence="1">Multi-pass membrane protein</topology>
    </subcellularLocation>
</comment>
<keyword evidence="2 10" id="KW-0808">Transferase</keyword>
<evidence type="ECO:0000256" key="9">
    <source>
        <dbReference type="ARBA" id="ARBA00048048"/>
    </source>
</evidence>
<keyword evidence="7" id="KW-0449">Lipoprotein</keyword>
<evidence type="ECO:0000256" key="7">
    <source>
        <dbReference type="ARBA" id="ARBA00023288"/>
    </source>
</evidence>
<evidence type="ECO:0000256" key="4">
    <source>
        <dbReference type="ARBA" id="ARBA00022989"/>
    </source>
</evidence>
<name>A0A061AJP8_CYBFA</name>
<organism evidence="13">
    <name type="scientific">Cyberlindnera fabianii</name>
    <name type="common">Yeast</name>
    <name type="synonym">Hansenula fabianii</name>
    <dbReference type="NCBI Taxonomy" id="36022"/>
    <lineage>
        <taxon>Eukaryota</taxon>
        <taxon>Fungi</taxon>
        <taxon>Dikarya</taxon>
        <taxon>Ascomycota</taxon>
        <taxon>Saccharomycotina</taxon>
        <taxon>Saccharomycetes</taxon>
        <taxon>Phaffomycetales</taxon>
        <taxon>Phaffomycetaceae</taxon>
        <taxon>Cyberlindnera</taxon>
    </lineage>
</organism>
<dbReference type="PhylomeDB" id="A0A061AJP8"/>
<gene>
    <name evidence="13" type="ORF">CYFA0S_01e17260g</name>
</gene>
<dbReference type="EC" id="2.3.1.225" evidence="10"/>
<dbReference type="GO" id="GO:0016020">
    <property type="term" value="C:membrane"/>
    <property type="evidence" value="ECO:0007669"/>
    <property type="project" value="UniProtKB-SubCell"/>
</dbReference>
<feature type="transmembrane region" description="Helical" evidence="10">
    <location>
        <begin position="115"/>
        <end position="142"/>
    </location>
</feature>
<evidence type="ECO:0000256" key="10">
    <source>
        <dbReference type="RuleBase" id="RU079119"/>
    </source>
</evidence>
<dbReference type="PROSITE" id="PS50216">
    <property type="entry name" value="DHHC"/>
    <property type="match status" value="1"/>
</dbReference>
<keyword evidence="6" id="KW-0564">Palmitate</keyword>
<dbReference type="OrthoDB" id="331948at2759"/>
<comment type="catalytic activity">
    <reaction evidence="9 10">
        <text>L-cysteinyl-[protein] + hexadecanoyl-CoA = S-hexadecanoyl-L-cysteinyl-[protein] + CoA</text>
        <dbReference type="Rhea" id="RHEA:36683"/>
        <dbReference type="Rhea" id="RHEA-COMP:10131"/>
        <dbReference type="Rhea" id="RHEA-COMP:11032"/>
        <dbReference type="ChEBI" id="CHEBI:29950"/>
        <dbReference type="ChEBI" id="CHEBI:57287"/>
        <dbReference type="ChEBI" id="CHEBI:57379"/>
        <dbReference type="ChEBI" id="CHEBI:74151"/>
        <dbReference type="EC" id="2.3.1.225"/>
    </reaction>
</comment>
<evidence type="ECO:0000256" key="2">
    <source>
        <dbReference type="ARBA" id="ARBA00022679"/>
    </source>
</evidence>
<evidence type="ECO:0000256" key="6">
    <source>
        <dbReference type="ARBA" id="ARBA00023139"/>
    </source>
</evidence>
<protein>
    <recommendedName>
        <fullName evidence="10">Palmitoyltransferase</fullName>
        <ecNumber evidence="10">2.3.1.225</ecNumber>
    </recommendedName>
</protein>
<dbReference type="InterPro" id="IPR039859">
    <property type="entry name" value="PFA4/ZDH16/20/ERF2-like"/>
</dbReference>
<evidence type="ECO:0000256" key="1">
    <source>
        <dbReference type="ARBA" id="ARBA00004141"/>
    </source>
</evidence>
<evidence type="ECO:0000256" key="11">
    <source>
        <dbReference type="SAM" id="MobiDB-lite"/>
    </source>
</evidence>
<dbReference type="InterPro" id="IPR001594">
    <property type="entry name" value="Palmitoyltrfase_DHHC"/>
</dbReference>
<evidence type="ECO:0000256" key="5">
    <source>
        <dbReference type="ARBA" id="ARBA00023136"/>
    </source>
</evidence>
<keyword evidence="5 10" id="KW-0472">Membrane</keyword>
<dbReference type="PANTHER" id="PTHR12246">
    <property type="entry name" value="PALMITOYLTRANSFERASE ZDHHC16"/>
    <property type="match status" value="1"/>
</dbReference>
<evidence type="ECO:0000256" key="3">
    <source>
        <dbReference type="ARBA" id="ARBA00022692"/>
    </source>
</evidence>
<reference evidence="13" key="1">
    <citation type="journal article" date="2014" name="Genome Announc.">
        <title>Genome sequence of the yeast Cyberlindnera fabianii (Hansenula fabianii).</title>
        <authorList>
            <person name="Freel K.C."/>
            <person name="Sarilar V."/>
            <person name="Neuveglise C."/>
            <person name="Devillers H."/>
            <person name="Friedrich A."/>
            <person name="Schacherer J."/>
        </authorList>
    </citation>
    <scope>NUCLEOTIDE SEQUENCE</scope>
    <source>
        <strain evidence="13">YJS4271</strain>
    </source>
</reference>
<dbReference type="GO" id="GO:0019706">
    <property type="term" value="F:protein-cysteine S-palmitoyltransferase activity"/>
    <property type="evidence" value="ECO:0007669"/>
    <property type="project" value="UniProtKB-EC"/>
</dbReference>